<dbReference type="NCBIfam" id="NF008692">
    <property type="entry name" value="PRK11713.1-5"/>
    <property type="match status" value="1"/>
</dbReference>
<comment type="function">
    <text evidence="10 12">Specifically methylates the N3 position of the uracil ring of uridine 1498 (m3U1498) in 16S rRNA. Acts on the fully assembled 30S ribosomal subunit.</text>
</comment>
<evidence type="ECO:0000256" key="10">
    <source>
        <dbReference type="ARBA" id="ARBA00025699"/>
    </source>
</evidence>
<dbReference type="GO" id="GO:0005737">
    <property type="term" value="C:cytoplasm"/>
    <property type="evidence" value="ECO:0007669"/>
    <property type="project" value="UniProtKB-SubCell"/>
</dbReference>
<dbReference type="SUPFAM" id="SSF75217">
    <property type="entry name" value="alpha/beta knot"/>
    <property type="match status" value="1"/>
</dbReference>
<proteinExistence type="inferred from homology"/>
<dbReference type="Proteomes" id="UP000434409">
    <property type="component" value="Unassembled WGS sequence"/>
</dbReference>
<evidence type="ECO:0000256" key="3">
    <source>
        <dbReference type="ARBA" id="ARBA00012328"/>
    </source>
</evidence>
<evidence type="ECO:0000256" key="9">
    <source>
        <dbReference type="ARBA" id="ARBA00022691"/>
    </source>
</evidence>
<dbReference type="InterPro" id="IPR015947">
    <property type="entry name" value="PUA-like_sf"/>
</dbReference>
<evidence type="ECO:0000256" key="8">
    <source>
        <dbReference type="ARBA" id="ARBA00022679"/>
    </source>
</evidence>
<evidence type="ECO:0000259" key="14">
    <source>
        <dbReference type="Pfam" id="PF20260"/>
    </source>
</evidence>
<feature type="domain" description="Ribosomal RNA small subunit methyltransferase E methyltransferase" evidence="13">
    <location>
        <begin position="73"/>
        <end position="240"/>
    </location>
</feature>
<evidence type="ECO:0000313" key="15">
    <source>
        <dbReference type="EMBL" id="MSR93070.1"/>
    </source>
</evidence>
<keyword evidence="7 12" id="KW-0489">Methyltransferase</keyword>
<evidence type="ECO:0000256" key="1">
    <source>
        <dbReference type="ARBA" id="ARBA00004496"/>
    </source>
</evidence>
<protein>
    <recommendedName>
        <fullName evidence="4 12">Ribosomal RNA small subunit methyltransferase E</fullName>
        <ecNumber evidence="3 12">2.1.1.193</ecNumber>
    </recommendedName>
</protein>
<keyword evidence="16" id="KW-1185">Reference proteome</keyword>
<comment type="caution">
    <text evidence="15">The sequence shown here is derived from an EMBL/GenBank/DDBJ whole genome shotgun (WGS) entry which is preliminary data.</text>
</comment>
<evidence type="ECO:0000256" key="2">
    <source>
        <dbReference type="ARBA" id="ARBA00005528"/>
    </source>
</evidence>
<dbReference type="EC" id="2.1.1.193" evidence="3 12"/>
<evidence type="ECO:0000256" key="11">
    <source>
        <dbReference type="ARBA" id="ARBA00047944"/>
    </source>
</evidence>
<dbReference type="RefSeq" id="WP_154475781.1">
    <property type="nucleotide sequence ID" value="NZ_JAQYBV010000058.1"/>
</dbReference>
<dbReference type="Gene3D" id="2.40.240.20">
    <property type="entry name" value="Hypothetical PUA domain-like, domain 1"/>
    <property type="match status" value="1"/>
</dbReference>
<keyword evidence="6 12" id="KW-0698">rRNA processing</keyword>
<keyword evidence="8 12" id="KW-0808">Transferase</keyword>
<keyword evidence="5 12" id="KW-0963">Cytoplasm</keyword>
<dbReference type="InterPro" id="IPR046886">
    <property type="entry name" value="RsmE_MTase_dom"/>
</dbReference>
<evidence type="ECO:0000256" key="7">
    <source>
        <dbReference type="ARBA" id="ARBA00022603"/>
    </source>
</evidence>
<name>A0A6N7UYZ1_9FIRM</name>
<dbReference type="Pfam" id="PF20260">
    <property type="entry name" value="PUA_4"/>
    <property type="match status" value="1"/>
</dbReference>
<dbReference type="EMBL" id="VULY01000018">
    <property type="protein sequence ID" value="MSR93070.1"/>
    <property type="molecule type" value="Genomic_DNA"/>
</dbReference>
<dbReference type="GO" id="GO:0070475">
    <property type="term" value="P:rRNA base methylation"/>
    <property type="evidence" value="ECO:0007669"/>
    <property type="project" value="TreeGrafter"/>
</dbReference>
<accession>A0A6N7UYZ1</accession>
<evidence type="ECO:0000256" key="12">
    <source>
        <dbReference type="PIRNR" id="PIRNR015601"/>
    </source>
</evidence>
<evidence type="ECO:0000313" key="16">
    <source>
        <dbReference type="Proteomes" id="UP000434409"/>
    </source>
</evidence>
<dbReference type="PANTHER" id="PTHR30027:SF3">
    <property type="entry name" value="16S RRNA (URACIL(1498)-N(3))-METHYLTRANSFERASE"/>
    <property type="match status" value="1"/>
</dbReference>
<dbReference type="InterPro" id="IPR029028">
    <property type="entry name" value="Alpha/beta_knot_MTases"/>
</dbReference>
<dbReference type="NCBIfam" id="TIGR00046">
    <property type="entry name" value="RsmE family RNA methyltransferase"/>
    <property type="match status" value="1"/>
</dbReference>
<feature type="domain" description="Ribosomal RNA small subunit methyltransferase E PUA-like" evidence="14">
    <location>
        <begin position="18"/>
        <end position="53"/>
    </location>
</feature>
<comment type="subcellular location">
    <subcellularLocation>
        <location evidence="1 12">Cytoplasm</location>
    </subcellularLocation>
</comment>
<organism evidence="15 16">
    <name type="scientific">Suipraeoptans intestinalis</name>
    <dbReference type="NCBI Taxonomy" id="2606628"/>
    <lineage>
        <taxon>Bacteria</taxon>
        <taxon>Bacillati</taxon>
        <taxon>Bacillota</taxon>
        <taxon>Clostridia</taxon>
        <taxon>Lachnospirales</taxon>
        <taxon>Lachnospiraceae</taxon>
        <taxon>Suipraeoptans</taxon>
    </lineage>
</organism>
<dbReference type="SUPFAM" id="SSF88697">
    <property type="entry name" value="PUA domain-like"/>
    <property type="match status" value="1"/>
</dbReference>
<gene>
    <name evidence="15" type="ORF">FYJ34_01935</name>
</gene>
<dbReference type="PANTHER" id="PTHR30027">
    <property type="entry name" value="RIBOSOMAL RNA SMALL SUBUNIT METHYLTRANSFERASE E"/>
    <property type="match status" value="1"/>
</dbReference>
<reference evidence="15 16" key="1">
    <citation type="submission" date="2019-08" db="EMBL/GenBank/DDBJ databases">
        <title>In-depth cultivation of the pig gut microbiome towards novel bacterial diversity and tailored functional studies.</title>
        <authorList>
            <person name="Wylensek D."/>
            <person name="Hitch T.C.A."/>
            <person name="Clavel T."/>
        </authorList>
    </citation>
    <scope>NUCLEOTIDE SEQUENCE [LARGE SCALE GENOMIC DNA]</scope>
    <source>
        <strain evidence="15 16">68-1-5</strain>
    </source>
</reference>
<evidence type="ECO:0000259" key="13">
    <source>
        <dbReference type="Pfam" id="PF04452"/>
    </source>
</evidence>
<keyword evidence="9 12" id="KW-0949">S-adenosyl-L-methionine</keyword>
<dbReference type="Pfam" id="PF04452">
    <property type="entry name" value="Methyltrans_RNA"/>
    <property type="match status" value="1"/>
</dbReference>
<comment type="similarity">
    <text evidence="2 12">Belongs to the RNA methyltransferase RsmE family.</text>
</comment>
<dbReference type="CDD" id="cd18084">
    <property type="entry name" value="RsmE-like"/>
    <property type="match status" value="1"/>
</dbReference>
<dbReference type="GO" id="GO:0070042">
    <property type="term" value="F:rRNA (uridine-N3-)-methyltransferase activity"/>
    <property type="evidence" value="ECO:0007669"/>
    <property type="project" value="TreeGrafter"/>
</dbReference>
<dbReference type="InterPro" id="IPR029026">
    <property type="entry name" value="tRNA_m1G_MTases_N"/>
</dbReference>
<evidence type="ECO:0000256" key="5">
    <source>
        <dbReference type="ARBA" id="ARBA00022490"/>
    </source>
</evidence>
<dbReference type="AlphaFoldDB" id="A0A6N7UYZ1"/>
<dbReference type="Gene3D" id="3.40.1280.10">
    <property type="match status" value="1"/>
</dbReference>
<dbReference type="InterPro" id="IPR046887">
    <property type="entry name" value="RsmE_PUA-like"/>
</dbReference>
<comment type="catalytic activity">
    <reaction evidence="11 12">
        <text>uridine(1498) in 16S rRNA + S-adenosyl-L-methionine = N(3)-methyluridine(1498) in 16S rRNA + S-adenosyl-L-homocysteine + H(+)</text>
        <dbReference type="Rhea" id="RHEA:42920"/>
        <dbReference type="Rhea" id="RHEA-COMP:10283"/>
        <dbReference type="Rhea" id="RHEA-COMP:10284"/>
        <dbReference type="ChEBI" id="CHEBI:15378"/>
        <dbReference type="ChEBI" id="CHEBI:57856"/>
        <dbReference type="ChEBI" id="CHEBI:59789"/>
        <dbReference type="ChEBI" id="CHEBI:65315"/>
        <dbReference type="ChEBI" id="CHEBI:74502"/>
        <dbReference type="EC" id="2.1.1.193"/>
    </reaction>
</comment>
<dbReference type="InterPro" id="IPR006700">
    <property type="entry name" value="RsmE"/>
</dbReference>
<evidence type="ECO:0000256" key="4">
    <source>
        <dbReference type="ARBA" id="ARBA00013673"/>
    </source>
</evidence>
<evidence type="ECO:0000256" key="6">
    <source>
        <dbReference type="ARBA" id="ARBA00022552"/>
    </source>
</evidence>
<dbReference type="PIRSF" id="PIRSF015601">
    <property type="entry name" value="MTase_slr0722"/>
    <property type="match status" value="1"/>
</dbReference>
<sequence length="245" mass="27907">MHHFFVTPCQVEETEIFIEGSDVNHIRNVLRIREGEQISVSDGHNNTYRCRLDRYEEDKAILAIEDRLETDRELPARIYLFQGLPKQEKMEWIVQKAVELGVFAVIPVEMKRSVVKLDEKKAEKKQKRWQQIAESAAKQSGRGYIPQIGKVRTFSEAVRQAEELDMILLPYELERGMEESRNRMALAAKAGSVGIFIGPEGGFEQAEVEEAEKAGAKRISLGKRILRTETAGLAVLSVLMFAMEE</sequence>